<feature type="region of interest" description="Disordered" evidence="2">
    <location>
        <begin position="275"/>
        <end position="316"/>
    </location>
</feature>
<protein>
    <recommendedName>
        <fullName evidence="5">Tyr recombinase domain-containing protein</fullName>
    </recommendedName>
</protein>
<sequence>MEEEVGGLDGEALAARDCACVGEGFLDPLAPLCVLACGEDDEGFPVTVHCVVVGDVQGKLLICLPAAAWHRKVAKRTVPRGFLSKVIAAEVAAAAGAERAVELPGQTVRVWLGFCEGEAEQSIHVADGPPSVNFGDLPNGDLLVPFAEALALLWQHQVSGAATTPVHTANEGAEAQGNLPERLASIERTLASLVPSLGSGANVSAAPQQVSRAKAGPVVPQRGASAAARPQELGEPVVYPGLDQSVVAAALASGVAPHVLGEMSRLVDARPLHRLRAEPQQGAAPQKATPLDESEEEADANEPAGPTAVAVSSARPAKHLEPAEAFAQAMVRCLDSLKSGSGRQTALDRALDASGGGSLDGSLNSGRRNAAARKALRDSLTSAPQEISKMIESLMAEDLNASTPGAGSPVLTSTRAWLEHRSRIQAYPSMVHLTWAIAGALDCIRAQKPEQARARLNIALLQADQCSIDRGSWLLAQELSLELGPPMSSFRRHESTSSAGDPAYSRLLDPRWAEIALSRLREEAEFTDRRQKLSHRTTTTTKEQDEQTADLSAPCLSLPALWNSMPRALCRCSGAFASFLRSAHRSEPNRAPTPFTWPCPMPFPEASDANRPGLWKKRLINLTVARLSYEHLGCPSSCPSTIRLGVPLNRKQWQQVKNLQHLVFGSFFPLTFEPQDYGRIGHKVEGQAKILSALGRAAASVCRGFSAGYLPRSVSVESAPSSLGPAPAQIVGTLPGKPDIAAMPIVADRVKLPACPTFVASPYMDRTTADFFENPLHHARVPDPAAERPPFVKILADSRQKLLLLQALARSGRLEPLSFVPREREDWGAGLFAVAKDGARDRLVLDARPANELENFPGRWVHTLASAACLGCLNLRPDEVLIMCGTDLQDCFYQFKATPERLVRNHLACKLTLSEAAFVFGRPADSFQAPGGFVWCGLSSLAMGDSSACEFAQCSHLGVLAQARVVHAGELLVQAAAPPRGLLSVGLVIDDLIVLQRCLALQLPFFAENPGRSEASTRLRRALAGYDSARLRYSDKKTFEDKTQASFWGVDCCGVSGLIRANPARYWPLVLITVRVLQLGLATRSLLESLLGSWVSVFMLRRRMLSLVELCFAAVRGGTAQSILRLSPELKAELASFVCLGHLAVVDLRAQPLTTVIASDASSSWQAAVSAEVALPVVEEFQRHSLQRGAWTKLLAPPSAWLKEHNLLQPEAELPGDFEFVANPVAECLARVPQYKTRWRRQYTRRMHINVAELGAYLHEEARLAGRVLSGRPLCALDSQVCLGALVKGRSASWILNCRLRASLAPLLGSRLFPSFLFFPSALNPADDPTRHAEVRAPSMRKPAWWTSLEEGEVGPFEAFLAALPPKVQGSEAFEQDDLLLLGGSRPAALQSNRERGLSSVLVRSRRRATRSEVSRPRLVQQVVCGSAAVGADAPSWLPGLQAFPIRQFLCSAKTPLNLAVPGVLELSPARRSISRALLRYGAPWVLTFDSQRSAAEDLSSVDLRARLEALLRSGAFSAVGGLPSASSFSRAIRPPVRSRSHPLGLWDFSSFVRAKVSADNVLAKWFLHIRSLCVKLQVVYWVGQPDTSLWWLVPGWEEEAWAHSATTFRVDMCQFGCRWRKRTRVATNCSLGGARLLCKTPVRHLRLAGHSSSSRLPWTSLADTVPAGFADALAVGLCAAAQWTSVRPLDPAACAKLGCLCRVGEAKNPGPRRRASTRTGDLESRPLQSGASLFLGSSAWAAFLRWVSPSLSVDPVGLFVVCPLLAAMALRAYGNELFQAGGSKHTFRYTLVGAQRAIISLKGSLGPAWELLSRWEAVEPVIHRTPVPEPLLLAMVTLAWLRGYKRWCGCALLAFYGMARVGEVLNCQRRHLLLPEDLFLFCPAVFLRLDSSKTSLRGRPKVQHIRVDDVRAMALIQTAFAELEPHERLYPFSPSAFRTRWDRSLQTLGLQGLVAVTPGGLRGGGAVAAYHRGCPISDIQWKLRLKHMATLEHYLQEVAALSALEGATVDARTTLRTVLQLFPFLA</sequence>
<dbReference type="Gene3D" id="1.10.443.10">
    <property type="entry name" value="Intergrase catalytic core"/>
    <property type="match status" value="1"/>
</dbReference>
<dbReference type="OrthoDB" id="428328at2759"/>
<comment type="caution">
    <text evidence="3">The sequence shown here is derived from an EMBL/GenBank/DDBJ whole genome shotgun (WGS) entry which is preliminary data.</text>
</comment>
<evidence type="ECO:0000256" key="1">
    <source>
        <dbReference type="ARBA" id="ARBA00023172"/>
    </source>
</evidence>
<organism evidence="3 4">
    <name type="scientific">Symbiodinium microadriaticum</name>
    <name type="common">Dinoflagellate</name>
    <name type="synonym">Zooxanthella microadriatica</name>
    <dbReference type="NCBI Taxonomy" id="2951"/>
    <lineage>
        <taxon>Eukaryota</taxon>
        <taxon>Sar</taxon>
        <taxon>Alveolata</taxon>
        <taxon>Dinophyceae</taxon>
        <taxon>Suessiales</taxon>
        <taxon>Symbiodiniaceae</taxon>
        <taxon>Symbiodinium</taxon>
    </lineage>
</organism>
<dbReference type="InterPro" id="IPR011010">
    <property type="entry name" value="DNA_brk_join_enz"/>
</dbReference>
<dbReference type="GO" id="GO:0006310">
    <property type="term" value="P:DNA recombination"/>
    <property type="evidence" value="ECO:0007669"/>
    <property type="project" value="UniProtKB-KW"/>
</dbReference>
<dbReference type="Proteomes" id="UP000186817">
    <property type="component" value="Unassembled WGS sequence"/>
</dbReference>
<evidence type="ECO:0008006" key="5">
    <source>
        <dbReference type="Google" id="ProtNLM"/>
    </source>
</evidence>
<dbReference type="EMBL" id="LSRX01002047">
    <property type="protein sequence ID" value="OLP76363.1"/>
    <property type="molecule type" value="Genomic_DNA"/>
</dbReference>
<name>A0A1Q9C0B8_SYMMI</name>
<evidence type="ECO:0000313" key="3">
    <source>
        <dbReference type="EMBL" id="OLP76363.1"/>
    </source>
</evidence>
<dbReference type="GO" id="GO:0015074">
    <property type="term" value="P:DNA integration"/>
    <property type="evidence" value="ECO:0007669"/>
    <property type="project" value="InterPro"/>
</dbReference>
<proteinExistence type="predicted"/>
<dbReference type="GO" id="GO:0003677">
    <property type="term" value="F:DNA binding"/>
    <property type="evidence" value="ECO:0007669"/>
    <property type="project" value="InterPro"/>
</dbReference>
<keyword evidence="4" id="KW-1185">Reference proteome</keyword>
<accession>A0A1Q9C0B8</accession>
<evidence type="ECO:0000256" key="2">
    <source>
        <dbReference type="SAM" id="MobiDB-lite"/>
    </source>
</evidence>
<evidence type="ECO:0000313" key="4">
    <source>
        <dbReference type="Proteomes" id="UP000186817"/>
    </source>
</evidence>
<reference evidence="3 4" key="1">
    <citation type="submission" date="2016-02" db="EMBL/GenBank/DDBJ databases">
        <title>Genome analysis of coral dinoflagellate symbionts highlights evolutionary adaptations to a symbiotic lifestyle.</title>
        <authorList>
            <person name="Aranda M."/>
            <person name="Li Y."/>
            <person name="Liew Y.J."/>
            <person name="Baumgarten S."/>
            <person name="Simakov O."/>
            <person name="Wilson M."/>
            <person name="Piel J."/>
            <person name="Ashoor H."/>
            <person name="Bougouffa S."/>
            <person name="Bajic V.B."/>
            <person name="Ryu T."/>
            <person name="Ravasi T."/>
            <person name="Bayer T."/>
            <person name="Micklem G."/>
            <person name="Kim H."/>
            <person name="Bhak J."/>
            <person name="Lajeunesse T.C."/>
            <person name="Voolstra C.R."/>
        </authorList>
    </citation>
    <scope>NUCLEOTIDE SEQUENCE [LARGE SCALE GENOMIC DNA]</scope>
    <source>
        <strain evidence="3 4">CCMP2467</strain>
    </source>
</reference>
<dbReference type="InterPro" id="IPR013762">
    <property type="entry name" value="Integrase-like_cat_sf"/>
</dbReference>
<gene>
    <name evidence="3" type="ORF">AK812_SmicGene43711</name>
</gene>
<dbReference type="SUPFAM" id="SSF56349">
    <property type="entry name" value="DNA breaking-rejoining enzymes"/>
    <property type="match status" value="1"/>
</dbReference>
<keyword evidence="1" id="KW-0233">DNA recombination</keyword>